<reference evidence="2" key="1">
    <citation type="journal article" date="2019" name="Science">
        <title>Mutation of a bHLH transcription factor allowed almond domestication.</title>
        <authorList>
            <person name="Sanchez-Perez R."/>
            <person name="Pavan S."/>
            <person name="Mazzeo R."/>
            <person name="Moldovan C."/>
            <person name="Aiese Cigliano R."/>
            <person name="Del Cueto J."/>
            <person name="Ricciardi F."/>
            <person name="Lotti C."/>
            <person name="Ricciardi L."/>
            <person name="Dicenta F."/>
            <person name="Lopez-Marques R.L."/>
            <person name="Lindberg Moller B."/>
        </authorList>
    </citation>
    <scope>NUCLEOTIDE SEQUENCE</scope>
</reference>
<proteinExistence type="predicted"/>
<keyword evidence="1" id="KW-0175">Coiled coil</keyword>
<dbReference type="AlphaFoldDB" id="A0A4Y1R4T3"/>
<gene>
    <name evidence="2" type="ORF">Prudu_008737</name>
</gene>
<organism evidence="2">
    <name type="scientific">Prunus dulcis</name>
    <name type="common">Almond</name>
    <name type="synonym">Amygdalus dulcis</name>
    <dbReference type="NCBI Taxonomy" id="3755"/>
    <lineage>
        <taxon>Eukaryota</taxon>
        <taxon>Viridiplantae</taxon>
        <taxon>Streptophyta</taxon>
        <taxon>Embryophyta</taxon>
        <taxon>Tracheophyta</taxon>
        <taxon>Spermatophyta</taxon>
        <taxon>Magnoliopsida</taxon>
        <taxon>eudicotyledons</taxon>
        <taxon>Gunneridae</taxon>
        <taxon>Pentapetalae</taxon>
        <taxon>rosids</taxon>
        <taxon>fabids</taxon>
        <taxon>Rosales</taxon>
        <taxon>Rosaceae</taxon>
        <taxon>Amygdaloideae</taxon>
        <taxon>Amygdaleae</taxon>
        <taxon>Prunus</taxon>
    </lineage>
</organism>
<dbReference type="EMBL" id="AP019299">
    <property type="protein sequence ID" value="BBG99142.1"/>
    <property type="molecule type" value="Genomic_DNA"/>
</dbReference>
<evidence type="ECO:0000313" key="2">
    <source>
        <dbReference type="EMBL" id="BBG99142.1"/>
    </source>
</evidence>
<sequence length="126" mass="14528">MAEGEELSKKQAAQEGQIRKLRAQIREFEEEKKGLITKLQSNLLWSSIGLYLITTWTVAVLMDGKTLDNELEVVEGMKLDKGYISLFHHQPRTIEIYDFRSVDNLLLLILLHGRRTEQVGKCARRS</sequence>
<protein>
    <submittedName>
        <fullName evidence="2">Golgin candidate 5</fullName>
    </submittedName>
</protein>
<feature type="coiled-coil region" evidence="1">
    <location>
        <begin position="11"/>
        <end position="38"/>
    </location>
</feature>
<name>A0A4Y1R4T3_PRUDU</name>
<dbReference type="PANTHER" id="PTHR47347:SF2">
    <property type="entry name" value="GOLGIN CANDIDATE 5"/>
    <property type="match status" value="1"/>
</dbReference>
<evidence type="ECO:0000256" key="1">
    <source>
        <dbReference type="SAM" id="Coils"/>
    </source>
</evidence>
<accession>A0A4Y1R4T3</accession>
<dbReference type="PANTHER" id="PTHR47347">
    <property type="entry name" value="GOLGIN CANDIDATE 5"/>
    <property type="match status" value="1"/>
</dbReference>